<sequence length="125" mass="14246">MVGQGIAAHITRTVPLLQRSAEVVDILTPTLEVVNSNTFDHSSDEDSVKSDRPNSPQLPHSHLTRRRSSHIVERVITERSTRSEIPRTSHDDGRENQHEDFVEAVAYLRKKSLAPEHFRTLHLPR</sequence>
<reference evidence="2 3" key="1">
    <citation type="submission" date="2018-11" db="EMBL/GenBank/DDBJ databases">
        <authorList>
            <consortium name="Pathogen Informatics"/>
        </authorList>
    </citation>
    <scope>NUCLEOTIDE SEQUENCE [LARGE SCALE GENOMIC DNA]</scope>
</reference>
<keyword evidence="3" id="KW-1185">Reference proteome</keyword>
<protein>
    <submittedName>
        <fullName evidence="2">Uncharacterized protein</fullName>
    </submittedName>
</protein>
<dbReference type="AlphaFoldDB" id="A0A3P7LSR9"/>
<evidence type="ECO:0000256" key="1">
    <source>
        <dbReference type="SAM" id="MobiDB-lite"/>
    </source>
</evidence>
<dbReference type="Proteomes" id="UP000270094">
    <property type="component" value="Unassembled WGS sequence"/>
</dbReference>
<dbReference type="EMBL" id="UYYB01140307">
    <property type="protein sequence ID" value="VDM85425.1"/>
    <property type="molecule type" value="Genomic_DNA"/>
</dbReference>
<feature type="compositionally biased region" description="Basic and acidic residues" evidence="1">
    <location>
        <begin position="41"/>
        <end position="52"/>
    </location>
</feature>
<accession>A0A3P7LSR9</accession>
<organism evidence="2 3">
    <name type="scientific">Strongylus vulgaris</name>
    <name type="common">Blood worm</name>
    <dbReference type="NCBI Taxonomy" id="40348"/>
    <lineage>
        <taxon>Eukaryota</taxon>
        <taxon>Metazoa</taxon>
        <taxon>Ecdysozoa</taxon>
        <taxon>Nematoda</taxon>
        <taxon>Chromadorea</taxon>
        <taxon>Rhabditida</taxon>
        <taxon>Rhabditina</taxon>
        <taxon>Rhabditomorpha</taxon>
        <taxon>Strongyloidea</taxon>
        <taxon>Strongylidae</taxon>
        <taxon>Strongylus</taxon>
    </lineage>
</organism>
<evidence type="ECO:0000313" key="3">
    <source>
        <dbReference type="Proteomes" id="UP000270094"/>
    </source>
</evidence>
<name>A0A3P7LSR9_STRVU</name>
<feature type="region of interest" description="Disordered" evidence="1">
    <location>
        <begin position="35"/>
        <end position="98"/>
    </location>
</feature>
<evidence type="ECO:0000313" key="2">
    <source>
        <dbReference type="EMBL" id="VDM85425.1"/>
    </source>
</evidence>
<dbReference type="OrthoDB" id="10500243at2759"/>
<proteinExistence type="predicted"/>
<feature type="compositionally biased region" description="Basic and acidic residues" evidence="1">
    <location>
        <begin position="70"/>
        <end position="98"/>
    </location>
</feature>
<gene>
    <name evidence="2" type="ORF">SVUK_LOCUS20423</name>
</gene>